<gene>
    <name evidence="2" type="ORF">BJX66DRAFT_137918</name>
</gene>
<proteinExistence type="predicted"/>
<keyword evidence="1" id="KW-0812">Transmembrane</keyword>
<keyword evidence="1" id="KW-1133">Transmembrane helix</keyword>
<keyword evidence="1" id="KW-0472">Membrane</keyword>
<evidence type="ECO:0000313" key="3">
    <source>
        <dbReference type="Proteomes" id="UP001610563"/>
    </source>
</evidence>
<protein>
    <submittedName>
        <fullName evidence="2">Uncharacterized protein</fullName>
    </submittedName>
</protein>
<evidence type="ECO:0000313" key="2">
    <source>
        <dbReference type="EMBL" id="KAL2796524.1"/>
    </source>
</evidence>
<comment type="caution">
    <text evidence="2">The sequence shown here is derived from an EMBL/GenBank/DDBJ whole genome shotgun (WGS) entry which is preliminary data.</text>
</comment>
<accession>A0ABR4GBX4</accession>
<name>A0ABR4GBX4_9EURO</name>
<reference evidence="2 3" key="1">
    <citation type="submission" date="2024-07" db="EMBL/GenBank/DDBJ databases">
        <title>Section-level genome sequencing and comparative genomics of Aspergillus sections Usti and Cavernicolus.</title>
        <authorList>
            <consortium name="Lawrence Berkeley National Laboratory"/>
            <person name="Nybo J.L."/>
            <person name="Vesth T.C."/>
            <person name="Theobald S."/>
            <person name="Frisvad J.C."/>
            <person name="Larsen T.O."/>
            <person name="Kjaerboelling I."/>
            <person name="Rothschild-Mancinelli K."/>
            <person name="Lyhne E.K."/>
            <person name="Kogle M.E."/>
            <person name="Barry K."/>
            <person name="Clum A."/>
            <person name="Na H."/>
            <person name="Ledsgaard L."/>
            <person name="Lin J."/>
            <person name="Lipzen A."/>
            <person name="Kuo A."/>
            <person name="Riley R."/>
            <person name="Mondo S."/>
            <person name="Labutti K."/>
            <person name="Haridas S."/>
            <person name="Pangalinan J."/>
            <person name="Salamov A.A."/>
            <person name="Simmons B.A."/>
            <person name="Magnuson J.K."/>
            <person name="Chen J."/>
            <person name="Drula E."/>
            <person name="Henrissat B."/>
            <person name="Wiebenga A."/>
            <person name="Lubbers R.J."/>
            <person name="Gomes A.C."/>
            <person name="Makela M.R."/>
            <person name="Stajich J."/>
            <person name="Grigoriev I.V."/>
            <person name="Mortensen U.H."/>
            <person name="De Vries R.P."/>
            <person name="Baker S.E."/>
            <person name="Andersen M.R."/>
        </authorList>
    </citation>
    <scope>NUCLEOTIDE SEQUENCE [LARGE SCALE GENOMIC DNA]</scope>
    <source>
        <strain evidence="2 3">CBS 209.92</strain>
    </source>
</reference>
<sequence length="105" mass="11245">MPGSPFPPAKSNRPILQVSFKSVSCPSFTVVAFKVSRVRLIPAHMLGPAVCMYTLFVLKIAHKEIAPPDLGPTTRQKTAAGLHGLSVLIGPMALPASWALLDLDR</sequence>
<feature type="transmembrane region" description="Helical" evidence="1">
    <location>
        <begin position="79"/>
        <end position="101"/>
    </location>
</feature>
<dbReference type="Proteomes" id="UP001610563">
    <property type="component" value="Unassembled WGS sequence"/>
</dbReference>
<keyword evidence="3" id="KW-1185">Reference proteome</keyword>
<evidence type="ECO:0000256" key="1">
    <source>
        <dbReference type="SAM" id="Phobius"/>
    </source>
</evidence>
<organism evidence="2 3">
    <name type="scientific">Aspergillus keveii</name>
    <dbReference type="NCBI Taxonomy" id="714993"/>
    <lineage>
        <taxon>Eukaryota</taxon>
        <taxon>Fungi</taxon>
        <taxon>Dikarya</taxon>
        <taxon>Ascomycota</taxon>
        <taxon>Pezizomycotina</taxon>
        <taxon>Eurotiomycetes</taxon>
        <taxon>Eurotiomycetidae</taxon>
        <taxon>Eurotiales</taxon>
        <taxon>Aspergillaceae</taxon>
        <taxon>Aspergillus</taxon>
        <taxon>Aspergillus subgen. Nidulantes</taxon>
    </lineage>
</organism>
<feature type="transmembrane region" description="Helical" evidence="1">
    <location>
        <begin position="40"/>
        <end position="58"/>
    </location>
</feature>
<dbReference type="EMBL" id="JBFTWV010000026">
    <property type="protein sequence ID" value="KAL2796524.1"/>
    <property type="molecule type" value="Genomic_DNA"/>
</dbReference>